<feature type="non-terminal residue" evidence="1">
    <location>
        <position position="63"/>
    </location>
</feature>
<proteinExistence type="predicted"/>
<evidence type="ECO:0000313" key="2">
    <source>
        <dbReference type="Proteomes" id="UP000276215"/>
    </source>
</evidence>
<protein>
    <submittedName>
        <fullName evidence="1">Uncharacterized protein</fullName>
    </submittedName>
</protein>
<evidence type="ECO:0000313" key="1">
    <source>
        <dbReference type="EMBL" id="RPB02412.1"/>
    </source>
</evidence>
<name>A0A3N4JZQ1_9PEZI</name>
<dbReference type="EMBL" id="ML120368">
    <property type="protein sequence ID" value="RPB02412.1"/>
    <property type="molecule type" value="Genomic_DNA"/>
</dbReference>
<accession>A0A3N4JZQ1</accession>
<dbReference type="Proteomes" id="UP000276215">
    <property type="component" value="Unassembled WGS sequence"/>
</dbReference>
<organism evidence="1 2">
    <name type="scientific">Choiromyces venosus 120613-1</name>
    <dbReference type="NCBI Taxonomy" id="1336337"/>
    <lineage>
        <taxon>Eukaryota</taxon>
        <taxon>Fungi</taxon>
        <taxon>Dikarya</taxon>
        <taxon>Ascomycota</taxon>
        <taxon>Pezizomycotina</taxon>
        <taxon>Pezizomycetes</taxon>
        <taxon>Pezizales</taxon>
        <taxon>Tuberaceae</taxon>
        <taxon>Choiromyces</taxon>
    </lineage>
</organism>
<reference evidence="1 2" key="1">
    <citation type="journal article" date="2018" name="Nat. Ecol. Evol.">
        <title>Pezizomycetes genomes reveal the molecular basis of ectomycorrhizal truffle lifestyle.</title>
        <authorList>
            <person name="Murat C."/>
            <person name="Payen T."/>
            <person name="Noel B."/>
            <person name="Kuo A."/>
            <person name="Morin E."/>
            <person name="Chen J."/>
            <person name="Kohler A."/>
            <person name="Krizsan K."/>
            <person name="Balestrini R."/>
            <person name="Da Silva C."/>
            <person name="Montanini B."/>
            <person name="Hainaut M."/>
            <person name="Levati E."/>
            <person name="Barry K.W."/>
            <person name="Belfiori B."/>
            <person name="Cichocki N."/>
            <person name="Clum A."/>
            <person name="Dockter R.B."/>
            <person name="Fauchery L."/>
            <person name="Guy J."/>
            <person name="Iotti M."/>
            <person name="Le Tacon F."/>
            <person name="Lindquist E.A."/>
            <person name="Lipzen A."/>
            <person name="Malagnac F."/>
            <person name="Mello A."/>
            <person name="Molinier V."/>
            <person name="Miyauchi S."/>
            <person name="Poulain J."/>
            <person name="Riccioni C."/>
            <person name="Rubini A."/>
            <person name="Sitrit Y."/>
            <person name="Splivallo R."/>
            <person name="Traeger S."/>
            <person name="Wang M."/>
            <person name="Zifcakova L."/>
            <person name="Wipf D."/>
            <person name="Zambonelli A."/>
            <person name="Paolocci F."/>
            <person name="Nowrousian M."/>
            <person name="Ottonello S."/>
            <person name="Baldrian P."/>
            <person name="Spatafora J.W."/>
            <person name="Henrissat B."/>
            <person name="Nagy L.G."/>
            <person name="Aury J.M."/>
            <person name="Wincker P."/>
            <person name="Grigoriev I.V."/>
            <person name="Bonfante P."/>
            <person name="Martin F.M."/>
        </authorList>
    </citation>
    <scope>NUCLEOTIDE SEQUENCE [LARGE SCALE GENOMIC DNA]</scope>
    <source>
        <strain evidence="1 2">120613-1</strain>
    </source>
</reference>
<gene>
    <name evidence="1" type="ORF">L873DRAFT_1802360</name>
</gene>
<dbReference type="AlphaFoldDB" id="A0A3N4JZQ1"/>
<keyword evidence="2" id="KW-1185">Reference proteome</keyword>
<sequence length="63" mass="7427">MPWDQATGRRRETTINERVRIIELSTYSRYEFSPNQGRNRHLPHPSCRNLSMLDVGHHAHLTS</sequence>